<dbReference type="RefSeq" id="WP_344107139.1">
    <property type="nucleotide sequence ID" value="NZ_BAAAPC010000003.1"/>
</dbReference>
<feature type="transmembrane region" description="Helical" evidence="1">
    <location>
        <begin position="58"/>
        <end position="76"/>
    </location>
</feature>
<feature type="transmembrane region" description="Helical" evidence="1">
    <location>
        <begin position="21"/>
        <end position="38"/>
    </location>
</feature>
<keyword evidence="1" id="KW-0472">Membrane</keyword>
<dbReference type="Proteomes" id="UP001501585">
    <property type="component" value="Unassembled WGS sequence"/>
</dbReference>
<comment type="caution">
    <text evidence="2">The sequence shown here is derived from an EMBL/GenBank/DDBJ whole genome shotgun (WGS) entry which is preliminary data.</text>
</comment>
<keyword evidence="3" id="KW-1185">Reference proteome</keyword>
<accession>A0ABN2SI33</accession>
<keyword evidence="1" id="KW-1133">Transmembrane helix</keyword>
<proteinExistence type="predicted"/>
<reference evidence="2 3" key="1">
    <citation type="journal article" date="2019" name="Int. J. Syst. Evol. Microbiol.">
        <title>The Global Catalogue of Microorganisms (GCM) 10K type strain sequencing project: providing services to taxonomists for standard genome sequencing and annotation.</title>
        <authorList>
            <consortium name="The Broad Institute Genomics Platform"/>
            <consortium name="The Broad Institute Genome Sequencing Center for Infectious Disease"/>
            <person name="Wu L."/>
            <person name="Ma J."/>
        </authorList>
    </citation>
    <scope>NUCLEOTIDE SEQUENCE [LARGE SCALE GENOMIC DNA]</scope>
    <source>
        <strain evidence="2 3">JCM 15313</strain>
    </source>
</reference>
<organism evidence="2 3">
    <name type="scientific">Nocardiopsis rhodophaea</name>
    <dbReference type="NCBI Taxonomy" id="280238"/>
    <lineage>
        <taxon>Bacteria</taxon>
        <taxon>Bacillati</taxon>
        <taxon>Actinomycetota</taxon>
        <taxon>Actinomycetes</taxon>
        <taxon>Streptosporangiales</taxon>
        <taxon>Nocardiopsidaceae</taxon>
        <taxon>Nocardiopsis</taxon>
    </lineage>
</organism>
<feature type="transmembrane region" description="Helical" evidence="1">
    <location>
        <begin position="88"/>
        <end position="107"/>
    </location>
</feature>
<evidence type="ECO:0000313" key="3">
    <source>
        <dbReference type="Proteomes" id="UP001501585"/>
    </source>
</evidence>
<evidence type="ECO:0000256" key="1">
    <source>
        <dbReference type="SAM" id="Phobius"/>
    </source>
</evidence>
<keyword evidence="1" id="KW-0812">Transmembrane</keyword>
<evidence type="ECO:0000313" key="2">
    <source>
        <dbReference type="EMBL" id="GAA1986072.1"/>
    </source>
</evidence>
<sequence>MEHHSIGPRTAPPPAASPNPTIGALAGAVLVAGAFLFRTGWDLPISALSVIDPIQHRIFLTIWGLGVALLAFDLLRRAIPTVPTISRCWYVLYIGVLVGTALGSLPWSSGDSIFLYQLWWTVPLIAALLAVQGSGFIAARASRFRCPPPVR</sequence>
<gene>
    <name evidence="2" type="ORF">GCM10009799_09420</name>
</gene>
<name>A0ABN2SI33_9ACTN</name>
<dbReference type="EMBL" id="BAAAPC010000003">
    <property type="protein sequence ID" value="GAA1986072.1"/>
    <property type="molecule type" value="Genomic_DNA"/>
</dbReference>
<feature type="transmembrane region" description="Helical" evidence="1">
    <location>
        <begin position="119"/>
        <end position="139"/>
    </location>
</feature>
<protein>
    <submittedName>
        <fullName evidence="2">Uncharacterized protein</fullName>
    </submittedName>
</protein>